<dbReference type="Proteomes" id="UP000267516">
    <property type="component" value="Segment"/>
</dbReference>
<dbReference type="EMBL" id="MF768985">
    <property type="protein sequence ID" value="ATU84214.1"/>
    <property type="molecule type" value="Genomic_DNA"/>
</dbReference>
<evidence type="ECO:0000313" key="1">
    <source>
        <dbReference type="EMBL" id="ATU84214.1"/>
    </source>
</evidence>
<protein>
    <submittedName>
        <fullName evidence="1">ORF318</fullName>
    </submittedName>
</protein>
<reference evidence="1" key="1">
    <citation type="journal article" date="2018" name="Aquaculture">
        <title>Complete genome sequence of a white spot syndrome virus associated with a disease incursion in Australia.</title>
        <authorList>
            <person name="Oakey J."/>
            <person name="Smith C.S."/>
        </authorList>
    </citation>
    <scope>NUCLEOTIDE SEQUENCE [LARGE SCALE GENOMIC DNA]</scope>
    <source>
        <strain evidence="1">WSSV-AU</strain>
    </source>
</reference>
<name>A0A2D3I779_9VIRU</name>
<sequence>MITQSKLSKCLQLRGHSPILLLLLKKTPLLRPLLPLVLLIHEGLRIFTFSIHPFLRDVSL</sequence>
<accession>A0A2D3I779</accession>
<organism evidence="1">
    <name type="scientific">White spot syndrome virus</name>
    <dbReference type="NCBI Taxonomy" id="342409"/>
    <lineage>
        <taxon>Viruses</taxon>
        <taxon>Viruses incertae sedis</taxon>
        <taxon>Naldaviricetes</taxon>
        <taxon>Nimaviridae</taxon>
        <taxon>Whispovirus</taxon>
    </lineage>
</organism>
<proteinExistence type="predicted"/>